<dbReference type="RefSeq" id="WP_061482329.1">
    <property type="nucleotide sequence ID" value="NZ_ANBO01000008.1"/>
</dbReference>
<comment type="caution">
    <text evidence="1">The sequence shown here is derived from an EMBL/GenBank/DDBJ whole genome shotgun (WGS) entry which is preliminary data.</text>
</comment>
<evidence type="ECO:0000313" key="2">
    <source>
        <dbReference type="Proteomes" id="UP000325690"/>
    </source>
</evidence>
<dbReference type="AlphaFoldDB" id="A0A5N5V677"/>
<protein>
    <submittedName>
        <fullName evidence="1">Uncharacterized protein</fullName>
    </submittedName>
</protein>
<dbReference type="GeneID" id="74305554"/>
<keyword evidence="2" id="KW-1185">Reference proteome</keyword>
<accession>A0A5N5V677</accession>
<organism evidence="1 2">
    <name type="scientific">Mycolicibacterium phlei DSM 43239 = CCUG 21000</name>
    <dbReference type="NCBI Taxonomy" id="1226750"/>
    <lineage>
        <taxon>Bacteria</taxon>
        <taxon>Bacillati</taxon>
        <taxon>Actinomycetota</taxon>
        <taxon>Actinomycetes</taxon>
        <taxon>Mycobacteriales</taxon>
        <taxon>Mycobacteriaceae</taxon>
        <taxon>Mycolicibacterium</taxon>
    </lineage>
</organism>
<proteinExistence type="predicted"/>
<name>A0A5N5V677_MYCPH</name>
<evidence type="ECO:0000313" key="1">
    <source>
        <dbReference type="EMBL" id="KAB7757432.1"/>
    </source>
</evidence>
<dbReference type="EMBL" id="ANBP01000008">
    <property type="protein sequence ID" value="KAB7757432.1"/>
    <property type="molecule type" value="Genomic_DNA"/>
</dbReference>
<gene>
    <name evidence="1" type="ORF">MPHL21000_07550</name>
</gene>
<dbReference type="Proteomes" id="UP000325690">
    <property type="component" value="Unassembled WGS sequence"/>
</dbReference>
<reference evidence="1 2" key="1">
    <citation type="submission" date="2012-10" db="EMBL/GenBank/DDBJ databases">
        <title>The draft sequence of the Mycobacterium pheli genome.</title>
        <authorList>
            <person name="Pettersson B.M.F."/>
            <person name="Das S."/>
            <person name="Dasgupta S."/>
            <person name="Bhattacharya A."/>
            <person name="Kirsebom L.A."/>
        </authorList>
    </citation>
    <scope>NUCLEOTIDE SEQUENCE [LARGE SCALE GENOMIC DNA]</scope>
    <source>
        <strain evidence="1 2">CCUG 21000</strain>
    </source>
</reference>
<sequence>MGQRHWPSSRPPSSTGQPLLFVADIAVLERYLMSLFADDIREDLDLDFLELSWTAADLAELRGIASDERVSTVLLMVGLDTTG</sequence>